<organism evidence="7 8">
    <name type="scientific">Iris pallida</name>
    <name type="common">Sweet iris</name>
    <dbReference type="NCBI Taxonomy" id="29817"/>
    <lineage>
        <taxon>Eukaryota</taxon>
        <taxon>Viridiplantae</taxon>
        <taxon>Streptophyta</taxon>
        <taxon>Embryophyta</taxon>
        <taxon>Tracheophyta</taxon>
        <taxon>Spermatophyta</taxon>
        <taxon>Magnoliopsida</taxon>
        <taxon>Liliopsida</taxon>
        <taxon>Asparagales</taxon>
        <taxon>Iridaceae</taxon>
        <taxon>Iridoideae</taxon>
        <taxon>Irideae</taxon>
        <taxon>Iris</taxon>
    </lineage>
</organism>
<keyword evidence="3" id="KW-0677">Repeat</keyword>
<evidence type="ECO:0000256" key="5">
    <source>
        <dbReference type="ARBA" id="ARBA00023128"/>
    </source>
</evidence>
<feature type="repeat" description="PPR" evidence="6">
    <location>
        <begin position="467"/>
        <end position="501"/>
    </location>
</feature>
<keyword evidence="8" id="KW-1185">Reference proteome</keyword>
<evidence type="ECO:0000256" key="4">
    <source>
        <dbReference type="ARBA" id="ARBA00022946"/>
    </source>
</evidence>
<dbReference type="EMBL" id="JANAVB010024994">
    <property type="protein sequence ID" value="KAJ6821687.1"/>
    <property type="molecule type" value="Genomic_DNA"/>
</dbReference>
<evidence type="ECO:0000256" key="6">
    <source>
        <dbReference type="PROSITE-ProRule" id="PRU00708"/>
    </source>
</evidence>
<dbReference type="GO" id="GO:0005739">
    <property type="term" value="C:mitochondrion"/>
    <property type="evidence" value="ECO:0007669"/>
    <property type="project" value="UniProtKB-SubCell"/>
</dbReference>
<evidence type="ECO:0000313" key="7">
    <source>
        <dbReference type="EMBL" id="KAJ6821687.1"/>
    </source>
</evidence>
<comment type="caution">
    <text evidence="7">The sequence shown here is derived from an EMBL/GenBank/DDBJ whole genome shotgun (WGS) entry which is preliminary data.</text>
</comment>
<proteinExistence type="inferred from homology"/>
<evidence type="ECO:0000256" key="3">
    <source>
        <dbReference type="ARBA" id="ARBA00022737"/>
    </source>
</evidence>
<evidence type="ECO:0000256" key="2">
    <source>
        <dbReference type="ARBA" id="ARBA00007626"/>
    </source>
</evidence>
<dbReference type="AlphaFoldDB" id="A0AAX6FZN6"/>
<feature type="repeat" description="PPR" evidence="6">
    <location>
        <begin position="331"/>
        <end position="365"/>
    </location>
</feature>
<dbReference type="Proteomes" id="UP001140949">
    <property type="component" value="Unassembled WGS sequence"/>
</dbReference>
<accession>A0AAX6FZN6</accession>
<dbReference type="PROSITE" id="PS51375">
    <property type="entry name" value="PPR"/>
    <property type="match status" value="2"/>
</dbReference>
<dbReference type="Pfam" id="PF13812">
    <property type="entry name" value="PPR_3"/>
    <property type="match status" value="1"/>
</dbReference>
<dbReference type="InterPro" id="IPR011990">
    <property type="entry name" value="TPR-like_helical_dom_sf"/>
</dbReference>
<dbReference type="PANTHER" id="PTHR45717">
    <property type="entry name" value="OS12G0527900 PROTEIN"/>
    <property type="match status" value="1"/>
</dbReference>
<comment type="subcellular location">
    <subcellularLocation>
        <location evidence="1">Mitochondrion</location>
    </subcellularLocation>
</comment>
<name>A0AAX6FZN6_IRIPA</name>
<dbReference type="PANTHER" id="PTHR45717:SF15">
    <property type="entry name" value="AGL218WP"/>
    <property type="match status" value="1"/>
</dbReference>
<dbReference type="GO" id="GO:0003729">
    <property type="term" value="F:mRNA binding"/>
    <property type="evidence" value="ECO:0007669"/>
    <property type="project" value="UniProtKB-ARBA"/>
</dbReference>
<protein>
    <submittedName>
        <fullName evidence="7">Pentatricopeptide repeat-containing protein-like, mitochondrial</fullName>
    </submittedName>
</protein>
<keyword evidence="5" id="KW-0496">Mitochondrion</keyword>
<dbReference type="InterPro" id="IPR002885">
    <property type="entry name" value="PPR_rpt"/>
</dbReference>
<sequence>MVRVSDMWTIRRATIPLSRSHRGAVACCSTPPELQSGETERGARRDAVGASLLPRTSTRAFSVSACPPLWRRNLSFQAGAKSSDGEELVEGFSDLEVPPPVTNEVEAVVDDDDSPISEEEDDVAVGSDALDEEEVVAAAGSLELLDVDVTEGEKGAEGKSRRSMDSPLFKSLMEPDQTVGAVLEKWTEEGKPLGRNEIMVAMLKLRRRRLFAKALLFMEWLEKNQRLDFIERDYASHVDLIAKVHGLLRAEKFIDKVPESFRGEVVYRTLLANCVSRGNVAKAEQVFNKIRDSFPTTTFVCNQMLLLYKRTDRKKIADILKLMEQEDIQPSLFTYKLLIDTKGRAKDVKGMEELIEMMKSKGMEPDPGTKAMVARHYIFGGHNEKAEAVLKEIEGEDIENNRFACRLLLPLYASLGKDADVERIWNACDKPRLEECLTAIEAWGGVGKVEIAEEVFEHMVKTWRNLSSKYYDVLLKVYAKHKLLGKGKDLVKRMADSGCRIGPLTCDAIVKLYAEAGEVEKADEIIQRAVQQNHIRPLYNSYLTVMDKYAERADVHNAEKIFYKLRQSGYVGRMRHYQTLLQAYINARRPAYGFRERMKADNMFPNRAVAAQLAAVDGFKKTPLSELLH</sequence>
<reference evidence="7" key="1">
    <citation type="journal article" date="2023" name="GigaByte">
        <title>Genome assembly of the bearded iris, Iris pallida Lam.</title>
        <authorList>
            <person name="Bruccoleri R.E."/>
            <person name="Oakeley E.J."/>
            <person name="Faust A.M.E."/>
            <person name="Altorfer M."/>
            <person name="Dessus-Babus S."/>
            <person name="Burckhardt D."/>
            <person name="Oertli M."/>
            <person name="Naumann U."/>
            <person name="Petersen F."/>
            <person name="Wong J."/>
        </authorList>
    </citation>
    <scope>NUCLEOTIDE SEQUENCE</scope>
    <source>
        <strain evidence="7">GSM-AAB239-AS_SAM_17_03QT</strain>
    </source>
</reference>
<dbReference type="Gene3D" id="1.25.40.10">
    <property type="entry name" value="Tetratricopeptide repeat domain"/>
    <property type="match status" value="2"/>
</dbReference>
<comment type="similarity">
    <text evidence="2">Belongs to the PPR family. P subfamily.</text>
</comment>
<evidence type="ECO:0000313" key="8">
    <source>
        <dbReference type="Proteomes" id="UP001140949"/>
    </source>
</evidence>
<evidence type="ECO:0000256" key="1">
    <source>
        <dbReference type="ARBA" id="ARBA00004173"/>
    </source>
</evidence>
<reference evidence="7" key="2">
    <citation type="submission" date="2023-04" db="EMBL/GenBank/DDBJ databases">
        <authorList>
            <person name="Bruccoleri R.E."/>
            <person name="Oakeley E.J."/>
            <person name="Faust A.-M."/>
            <person name="Dessus-Babus S."/>
            <person name="Altorfer M."/>
            <person name="Burckhardt D."/>
            <person name="Oertli M."/>
            <person name="Naumann U."/>
            <person name="Petersen F."/>
            <person name="Wong J."/>
        </authorList>
    </citation>
    <scope>NUCLEOTIDE SEQUENCE</scope>
    <source>
        <strain evidence="7">GSM-AAB239-AS_SAM_17_03QT</strain>
        <tissue evidence="7">Leaf</tissue>
    </source>
</reference>
<dbReference type="FunFam" id="1.25.40.10:FF:000394">
    <property type="entry name" value="Pentatricopeptide repeat-containing protein, mitochondrial"/>
    <property type="match status" value="1"/>
</dbReference>
<dbReference type="NCBIfam" id="TIGR00756">
    <property type="entry name" value="PPR"/>
    <property type="match status" value="1"/>
</dbReference>
<dbReference type="Pfam" id="PF01535">
    <property type="entry name" value="PPR"/>
    <property type="match status" value="2"/>
</dbReference>
<gene>
    <name evidence="7" type="ORF">M6B38_390635</name>
</gene>
<keyword evidence="4" id="KW-0809">Transit peptide</keyword>